<dbReference type="InterPro" id="IPR000086">
    <property type="entry name" value="NUDIX_hydrolase_dom"/>
</dbReference>
<protein>
    <submittedName>
        <fullName evidence="5">NUDIX hydrolase</fullName>
    </submittedName>
</protein>
<sequence length="147" mass="15786">MSSHVNPEVRPTPAVAAAVVHQGRVLMVQRRNPPNAGMLALPGGRVEPGEPLLEAALRELHEETGIIADSERVLTAIDQFQHDDQGCLLSHFVIVVVTCRWVGGAAVAGDDANQIHWLDATQVSSEASLCASARRIATNLLADTKRR</sequence>
<evidence type="ECO:0000256" key="2">
    <source>
        <dbReference type="ARBA" id="ARBA00022801"/>
    </source>
</evidence>
<comment type="similarity">
    <text evidence="3">Belongs to the Nudix hydrolase family.</text>
</comment>
<proteinExistence type="inferred from homology"/>
<evidence type="ECO:0000256" key="1">
    <source>
        <dbReference type="ARBA" id="ARBA00001946"/>
    </source>
</evidence>
<reference evidence="5 6" key="1">
    <citation type="submission" date="2020-03" db="EMBL/GenBank/DDBJ databases">
        <title>Identification of Halomonas strains.</title>
        <authorList>
            <person name="Xiao Z."/>
            <person name="Dong F."/>
            <person name="Wang Z."/>
            <person name="Zhao J.-Y."/>
        </authorList>
    </citation>
    <scope>NUCLEOTIDE SEQUENCE [LARGE SCALE GENOMIC DNA]</scope>
    <source>
        <strain evidence="5 6">DX6</strain>
    </source>
</reference>
<dbReference type="PRINTS" id="PR00502">
    <property type="entry name" value="NUDIXFAMILY"/>
</dbReference>
<evidence type="ECO:0000256" key="3">
    <source>
        <dbReference type="RuleBase" id="RU003476"/>
    </source>
</evidence>
<dbReference type="Proteomes" id="UP001318321">
    <property type="component" value="Unassembled WGS sequence"/>
</dbReference>
<feature type="domain" description="Nudix hydrolase" evidence="4">
    <location>
        <begin position="10"/>
        <end position="143"/>
    </location>
</feature>
<organism evidence="5 6">
    <name type="scientific">Billgrantia bachuensis</name>
    <dbReference type="NCBI Taxonomy" id="2717286"/>
    <lineage>
        <taxon>Bacteria</taxon>
        <taxon>Pseudomonadati</taxon>
        <taxon>Pseudomonadota</taxon>
        <taxon>Gammaproteobacteria</taxon>
        <taxon>Oceanospirillales</taxon>
        <taxon>Halomonadaceae</taxon>
        <taxon>Billgrantia</taxon>
    </lineage>
</organism>
<dbReference type="InterPro" id="IPR020084">
    <property type="entry name" value="NUDIX_hydrolase_CS"/>
</dbReference>
<name>A0ABX0PL89_9GAMM</name>
<evidence type="ECO:0000313" key="6">
    <source>
        <dbReference type="Proteomes" id="UP001318321"/>
    </source>
</evidence>
<evidence type="ECO:0000259" key="4">
    <source>
        <dbReference type="PROSITE" id="PS51462"/>
    </source>
</evidence>
<accession>A0ABX0PL89</accession>
<dbReference type="RefSeq" id="WP_167109983.1">
    <property type="nucleotide sequence ID" value="NZ_JAAQTO010000002.1"/>
</dbReference>
<dbReference type="SUPFAM" id="SSF55811">
    <property type="entry name" value="Nudix"/>
    <property type="match status" value="1"/>
</dbReference>
<keyword evidence="2 3" id="KW-0378">Hydrolase</keyword>
<evidence type="ECO:0000313" key="5">
    <source>
        <dbReference type="EMBL" id="NIC03930.1"/>
    </source>
</evidence>
<gene>
    <name evidence="5" type="ORF">HBJ55_00610</name>
</gene>
<dbReference type="PANTHER" id="PTHR43736">
    <property type="entry name" value="ADP-RIBOSE PYROPHOSPHATASE"/>
    <property type="match status" value="1"/>
</dbReference>
<comment type="cofactor">
    <cofactor evidence="1">
        <name>Mg(2+)</name>
        <dbReference type="ChEBI" id="CHEBI:18420"/>
    </cofactor>
</comment>
<dbReference type="PROSITE" id="PS51462">
    <property type="entry name" value="NUDIX"/>
    <property type="match status" value="1"/>
</dbReference>
<dbReference type="PANTHER" id="PTHR43736:SF1">
    <property type="entry name" value="DIHYDRONEOPTERIN TRIPHOSPHATE DIPHOSPHATASE"/>
    <property type="match status" value="1"/>
</dbReference>
<dbReference type="InterPro" id="IPR020476">
    <property type="entry name" value="Nudix_hydrolase"/>
</dbReference>
<comment type="caution">
    <text evidence="5">The sequence shown here is derived from an EMBL/GenBank/DDBJ whole genome shotgun (WGS) entry which is preliminary data.</text>
</comment>
<dbReference type="CDD" id="cd04673">
    <property type="entry name" value="NUDIX_ADPRase"/>
    <property type="match status" value="1"/>
</dbReference>
<dbReference type="EMBL" id="JAAQTO010000002">
    <property type="protein sequence ID" value="NIC03930.1"/>
    <property type="molecule type" value="Genomic_DNA"/>
</dbReference>
<dbReference type="PROSITE" id="PS00893">
    <property type="entry name" value="NUDIX_BOX"/>
    <property type="match status" value="1"/>
</dbReference>
<dbReference type="GO" id="GO:0016787">
    <property type="term" value="F:hydrolase activity"/>
    <property type="evidence" value="ECO:0007669"/>
    <property type="project" value="UniProtKB-KW"/>
</dbReference>
<keyword evidence="6" id="KW-1185">Reference proteome</keyword>
<dbReference type="Pfam" id="PF00293">
    <property type="entry name" value="NUDIX"/>
    <property type="match status" value="1"/>
</dbReference>
<dbReference type="InterPro" id="IPR015797">
    <property type="entry name" value="NUDIX_hydrolase-like_dom_sf"/>
</dbReference>
<dbReference type="Gene3D" id="3.90.79.10">
    <property type="entry name" value="Nucleoside Triphosphate Pyrophosphohydrolase"/>
    <property type="match status" value="1"/>
</dbReference>